<dbReference type="InterPro" id="IPR029058">
    <property type="entry name" value="AB_hydrolase_fold"/>
</dbReference>
<sequence length="305" mass="35561">MNYGEKVTDFADEYSPSMHTKRFQDYESPNKEVLKHFVKISQQATTLARELYKTRLNVRYGGKSDNQLLDIYYKDKEEGLPIFVYIHGGFWQELDKTTSGPIVHTLIEHYRIILVDYDVCPRVTLLQLTQQISNFFKWLSVYAKETGAPKISICGHSAGAHLALQMFQSEFLQAEQRLNAIDNVFLISGLYDLQQLWSFETCNPNNLLSLNPNLAIQLSPQCCNYNNKLIGQYKAQEVKIHIITGEHDSEAFKRQSQNYAYKLTKLNMDVNYRMFRSYDHFDIIEECSQRNSAISRYIRKELGIY</sequence>
<accession>A0A1I8P783</accession>
<feature type="domain" description="Alpha/beta hydrolase fold-3" evidence="2">
    <location>
        <begin position="83"/>
        <end position="280"/>
    </location>
</feature>
<dbReference type="InterPro" id="IPR013094">
    <property type="entry name" value="AB_hydrolase_3"/>
</dbReference>
<gene>
    <name evidence="3" type="primary">106092578</name>
</gene>
<protein>
    <recommendedName>
        <fullName evidence="2">Alpha/beta hydrolase fold-3 domain-containing protein</fullName>
    </recommendedName>
</protein>
<dbReference type="InterPro" id="IPR050300">
    <property type="entry name" value="GDXG_lipolytic_enzyme"/>
</dbReference>
<dbReference type="KEGG" id="scac:106092578"/>
<evidence type="ECO:0000313" key="4">
    <source>
        <dbReference type="Proteomes" id="UP000095300"/>
    </source>
</evidence>
<proteinExistence type="predicted"/>
<dbReference type="PANTHER" id="PTHR48081:SF33">
    <property type="entry name" value="KYNURENINE FORMAMIDASE"/>
    <property type="match status" value="1"/>
</dbReference>
<dbReference type="PANTHER" id="PTHR48081">
    <property type="entry name" value="AB HYDROLASE SUPERFAMILY PROTEIN C4A8.06C"/>
    <property type="match status" value="1"/>
</dbReference>
<evidence type="ECO:0000313" key="3">
    <source>
        <dbReference type="EnsemblMetazoa" id="SCAU005421-PA"/>
    </source>
</evidence>
<dbReference type="STRING" id="35570.A0A1I8P783"/>
<keyword evidence="4" id="KW-1185">Reference proteome</keyword>
<name>A0A1I8P783_STOCA</name>
<dbReference type="SUPFAM" id="SSF53474">
    <property type="entry name" value="alpha/beta-Hydrolases"/>
    <property type="match status" value="1"/>
</dbReference>
<keyword evidence="1" id="KW-0378">Hydrolase</keyword>
<organism evidence="3 4">
    <name type="scientific">Stomoxys calcitrans</name>
    <name type="common">Stable fly</name>
    <name type="synonym">Conops calcitrans</name>
    <dbReference type="NCBI Taxonomy" id="35570"/>
    <lineage>
        <taxon>Eukaryota</taxon>
        <taxon>Metazoa</taxon>
        <taxon>Ecdysozoa</taxon>
        <taxon>Arthropoda</taxon>
        <taxon>Hexapoda</taxon>
        <taxon>Insecta</taxon>
        <taxon>Pterygota</taxon>
        <taxon>Neoptera</taxon>
        <taxon>Endopterygota</taxon>
        <taxon>Diptera</taxon>
        <taxon>Brachycera</taxon>
        <taxon>Muscomorpha</taxon>
        <taxon>Muscoidea</taxon>
        <taxon>Muscidae</taxon>
        <taxon>Stomoxys</taxon>
    </lineage>
</organism>
<evidence type="ECO:0000259" key="2">
    <source>
        <dbReference type="Pfam" id="PF07859"/>
    </source>
</evidence>
<dbReference type="VEuPathDB" id="VectorBase:SCAU005421"/>
<reference evidence="3" key="1">
    <citation type="submission" date="2020-05" db="UniProtKB">
        <authorList>
            <consortium name="EnsemblMetazoa"/>
        </authorList>
    </citation>
    <scope>IDENTIFICATION</scope>
    <source>
        <strain evidence="3">USDA</strain>
    </source>
</reference>
<dbReference type="EnsemblMetazoa" id="SCAU005421-RA">
    <property type="protein sequence ID" value="SCAU005421-PA"/>
    <property type="gene ID" value="SCAU005421"/>
</dbReference>
<dbReference type="Pfam" id="PF07859">
    <property type="entry name" value="Abhydrolase_3"/>
    <property type="match status" value="1"/>
</dbReference>
<dbReference type="Proteomes" id="UP000095300">
    <property type="component" value="Unassembled WGS sequence"/>
</dbReference>
<dbReference type="OrthoDB" id="433474at2759"/>
<evidence type="ECO:0000256" key="1">
    <source>
        <dbReference type="ARBA" id="ARBA00022801"/>
    </source>
</evidence>
<dbReference type="GO" id="GO:0004061">
    <property type="term" value="F:arylformamidase activity"/>
    <property type="evidence" value="ECO:0007669"/>
    <property type="project" value="TreeGrafter"/>
</dbReference>
<dbReference type="AlphaFoldDB" id="A0A1I8P783"/>
<dbReference type="Gene3D" id="3.40.50.1820">
    <property type="entry name" value="alpha/beta hydrolase"/>
    <property type="match status" value="1"/>
</dbReference>